<evidence type="ECO:0000256" key="1">
    <source>
        <dbReference type="ARBA" id="ARBA00022473"/>
    </source>
</evidence>
<organism evidence="5 6">
    <name type="scientific">Dinothrombium tinctorium</name>
    <dbReference type="NCBI Taxonomy" id="1965070"/>
    <lineage>
        <taxon>Eukaryota</taxon>
        <taxon>Metazoa</taxon>
        <taxon>Ecdysozoa</taxon>
        <taxon>Arthropoda</taxon>
        <taxon>Chelicerata</taxon>
        <taxon>Arachnida</taxon>
        <taxon>Acari</taxon>
        <taxon>Acariformes</taxon>
        <taxon>Trombidiformes</taxon>
        <taxon>Prostigmata</taxon>
        <taxon>Anystina</taxon>
        <taxon>Parasitengona</taxon>
        <taxon>Trombidioidea</taxon>
        <taxon>Trombidiidae</taxon>
        <taxon>Dinothrombium</taxon>
    </lineage>
</organism>
<dbReference type="GO" id="GO:0042813">
    <property type="term" value="F:Wnt receptor activity"/>
    <property type="evidence" value="ECO:0007669"/>
    <property type="project" value="TreeGrafter"/>
</dbReference>
<keyword evidence="6" id="KW-1185">Reference proteome</keyword>
<gene>
    <name evidence="5" type="ORF">B4U79_02551</name>
</gene>
<dbReference type="SMART" id="SM00063">
    <property type="entry name" value="FRI"/>
    <property type="match status" value="1"/>
</dbReference>
<evidence type="ECO:0000313" key="5">
    <source>
        <dbReference type="EMBL" id="RWS08957.1"/>
    </source>
</evidence>
<keyword evidence="2 3" id="KW-1015">Disulfide bond</keyword>
<keyword evidence="1" id="KW-0217">Developmental protein</keyword>
<dbReference type="Proteomes" id="UP000285301">
    <property type="component" value="Unassembled WGS sequence"/>
</dbReference>
<dbReference type="PROSITE" id="PS50038">
    <property type="entry name" value="FZ"/>
    <property type="match status" value="1"/>
</dbReference>
<dbReference type="CDD" id="cd07458">
    <property type="entry name" value="CRD_FZ1_like"/>
    <property type="match status" value="1"/>
</dbReference>
<accession>A0A443R138</accession>
<feature type="non-terminal residue" evidence="5">
    <location>
        <position position="154"/>
    </location>
</feature>
<dbReference type="FunFam" id="1.10.2000.10:FF:000003">
    <property type="entry name" value="Frizzled class receptor 2"/>
    <property type="match status" value="1"/>
</dbReference>
<evidence type="ECO:0000256" key="2">
    <source>
        <dbReference type="ARBA" id="ARBA00023157"/>
    </source>
</evidence>
<dbReference type="InterPro" id="IPR036790">
    <property type="entry name" value="Frizzled_dom_sf"/>
</dbReference>
<feature type="domain" description="FZ" evidence="4">
    <location>
        <begin position="14"/>
        <end position="132"/>
    </location>
</feature>
<dbReference type="InterPro" id="IPR015526">
    <property type="entry name" value="Frizzled/SFRP"/>
</dbReference>
<feature type="non-terminal residue" evidence="5">
    <location>
        <position position="1"/>
    </location>
</feature>
<evidence type="ECO:0000256" key="3">
    <source>
        <dbReference type="PROSITE-ProRule" id="PRU00090"/>
    </source>
</evidence>
<dbReference type="STRING" id="1965070.A0A443R138"/>
<feature type="disulfide bond" evidence="3">
    <location>
        <begin position="19"/>
        <end position="80"/>
    </location>
</feature>
<comment type="caution">
    <text evidence="5">The sequence shown here is derived from an EMBL/GenBank/DDBJ whole genome shotgun (WGS) entry which is preliminary data.</text>
</comment>
<evidence type="ECO:0000259" key="4">
    <source>
        <dbReference type="PROSITE" id="PS50038"/>
    </source>
</evidence>
<comment type="caution">
    <text evidence="3">Lacks conserved residue(s) required for the propagation of feature annotation.</text>
</comment>
<dbReference type="AlphaFoldDB" id="A0A443R138"/>
<dbReference type="GO" id="GO:0017147">
    <property type="term" value="F:Wnt-protein binding"/>
    <property type="evidence" value="ECO:0007669"/>
    <property type="project" value="TreeGrafter"/>
</dbReference>
<dbReference type="Pfam" id="PF01392">
    <property type="entry name" value="Fz"/>
    <property type="match status" value="1"/>
</dbReference>
<evidence type="ECO:0000313" key="6">
    <source>
        <dbReference type="Proteomes" id="UP000285301"/>
    </source>
</evidence>
<name>A0A443R138_9ACAR</name>
<feature type="disulfide bond" evidence="3">
    <location>
        <begin position="27"/>
        <end position="73"/>
    </location>
</feature>
<dbReference type="InterPro" id="IPR020067">
    <property type="entry name" value="Frizzled_dom"/>
</dbReference>
<dbReference type="GO" id="GO:0005886">
    <property type="term" value="C:plasma membrane"/>
    <property type="evidence" value="ECO:0007669"/>
    <property type="project" value="TreeGrafter"/>
</dbReference>
<proteinExistence type="predicted"/>
<dbReference type="SUPFAM" id="SSF63501">
    <property type="entry name" value="Frizzled cysteine-rich domain"/>
    <property type="match status" value="1"/>
</dbReference>
<protein>
    <submittedName>
        <fullName evidence="5">Frizzled-7-A-like protein</fullName>
    </submittedName>
</protein>
<dbReference type="EMBL" id="NCKU01002711">
    <property type="protein sequence ID" value="RWS08957.1"/>
    <property type="molecule type" value="Genomic_DNA"/>
</dbReference>
<dbReference type="GO" id="GO:0060070">
    <property type="term" value="P:canonical Wnt signaling pathway"/>
    <property type="evidence" value="ECO:0007669"/>
    <property type="project" value="TreeGrafter"/>
</dbReference>
<dbReference type="Gene3D" id="1.10.2000.10">
    <property type="entry name" value="Frizzled cysteine-rich domain"/>
    <property type="match status" value="1"/>
</dbReference>
<dbReference type="PANTHER" id="PTHR11309:SF47">
    <property type="entry name" value="FRIZZLED"/>
    <property type="match status" value="1"/>
</dbReference>
<reference evidence="5 6" key="1">
    <citation type="journal article" date="2018" name="Gigascience">
        <title>Genomes of trombidid mites reveal novel predicted allergens and laterally-transferred genes associated with secondary metabolism.</title>
        <authorList>
            <person name="Dong X."/>
            <person name="Chaisiri K."/>
            <person name="Xia D."/>
            <person name="Armstrong S.D."/>
            <person name="Fang Y."/>
            <person name="Donnelly M.J."/>
            <person name="Kadowaki T."/>
            <person name="McGarry J.W."/>
            <person name="Darby A.C."/>
            <person name="Makepeace B.L."/>
        </authorList>
    </citation>
    <scope>NUCLEOTIDE SEQUENCE [LARGE SCALE GENOMIC DNA]</scope>
    <source>
        <strain evidence="5">UoL-WK</strain>
    </source>
</reference>
<feature type="disulfide bond" evidence="3">
    <location>
        <begin position="94"/>
        <end position="118"/>
    </location>
</feature>
<dbReference type="GO" id="GO:0035567">
    <property type="term" value="P:non-canonical Wnt signaling pathway"/>
    <property type="evidence" value="ECO:0007669"/>
    <property type="project" value="TreeGrafter"/>
</dbReference>
<dbReference type="PANTHER" id="PTHR11309">
    <property type="entry name" value="FRIZZLED"/>
    <property type="match status" value="1"/>
</dbReference>
<dbReference type="OrthoDB" id="10053709at2759"/>
<sequence length="154" mass="17382">WQESGNSTSDLKTPHHNVCEPITIPLCKFIKYNQTIMPNLLNHQKQEDAGMEVHQFFPLVKVQCSPDLQFFLCSMYAPVCTILERAIPPCRSLCQSARDGCEALVNKFGFQWPKALECSKFPKGDDELCVGSKNFNHTEFEQIIDAAKKNASSV</sequence>